<evidence type="ECO:0000313" key="2">
    <source>
        <dbReference type="Proteomes" id="UP000717624"/>
    </source>
</evidence>
<name>A0A939BWF5_9BACL</name>
<organism evidence="1 2">
    <name type="scientific">Brevibacillus fulvus</name>
    <dbReference type="NCBI Taxonomy" id="1125967"/>
    <lineage>
        <taxon>Bacteria</taxon>
        <taxon>Bacillati</taxon>
        <taxon>Bacillota</taxon>
        <taxon>Bacilli</taxon>
        <taxon>Bacillales</taxon>
        <taxon>Paenibacillaceae</taxon>
        <taxon>Brevibacillus</taxon>
    </lineage>
</organism>
<gene>
    <name evidence="1" type="ORF">JOD01_003418</name>
</gene>
<evidence type="ECO:0000313" key="1">
    <source>
        <dbReference type="EMBL" id="MBM7591766.1"/>
    </source>
</evidence>
<dbReference type="AlphaFoldDB" id="A0A939BWF5"/>
<reference evidence="1" key="1">
    <citation type="submission" date="2021-01" db="EMBL/GenBank/DDBJ databases">
        <title>Genomic Encyclopedia of Type Strains, Phase IV (KMG-IV): sequencing the most valuable type-strain genomes for metagenomic binning, comparative biology and taxonomic classification.</title>
        <authorList>
            <person name="Goeker M."/>
        </authorList>
    </citation>
    <scope>NUCLEOTIDE SEQUENCE</scope>
    <source>
        <strain evidence="1">DSM 25523</strain>
    </source>
</reference>
<dbReference type="RefSeq" id="WP_204519459.1">
    <property type="nucleotide sequence ID" value="NZ_BAABIN010000036.1"/>
</dbReference>
<proteinExistence type="predicted"/>
<dbReference type="EMBL" id="JAFBEB010000015">
    <property type="protein sequence ID" value="MBM7591766.1"/>
    <property type="molecule type" value="Genomic_DNA"/>
</dbReference>
<keyword evidence="2" id="KW-1185">Reference proteome</keyword>
<comment type="caution">
    <text evidence="1">The sequence shown here is derived from an EMBL/GenBank/DDBJ whole genome shotgun (WGS) entry which is preliminary data.</text>
</comment>
<protein>
    <submittedName>
        <fullName evidence="1">Uncharacterized protein</fullName>
    </submittedName>
</protein>
<sequence length="143" mass="16575">MLDYNDKDFNKKVAFILYKIAERVENDQELAKYLLEQYRTAFSSVTDITFKDDEKQSIVNVVKDNIETDISDVFSIFSKEGAEGLRNNLEQYDIEAIKKIVAVNGLDPSQKVRRWKTKVKIIDFVVEVIEKKMSHGSAFIDEN</sequence>
<dbReference type="Proteomes" id="UP000717624">
    <property type="component" value="Unassembled WGS sequence"/>
</dbReference>
<accession>A0A939BWF5</accession>